<gene>
    <name evidence="2" type="ORF">B0H17DRAFT_1195063</name>
</gene>
<dbReference type="Proteomes" id="UP001221757">
    <property type="component" value="Unassembled WGS sequence"/>
</dbReference>
<sequence length="208" mass="23566">MKPDMLSQFLFLLSVVLIPFILNVIMRYISMIIVSLYFAAYLACYKSPTFLIARLAVSIEELRELFSTAMIECTRALQLISKTEVALTEQEYAVSNLYTKAINAKKVSWKKYPYYLACLVFSIIECQRHIMELRASIVLAIESARQQHLQEEISRRTITLIENFLGANVGKEQGALRVRPSRGLPAGGRLASENQFAYLRAPSKACEA</sequence>
<feature type="transmembrane region" description="Helical" evidence="1">
    <location>
        <begin position="28"/>
        <end position="45"/>
    </location>
</feature>
<name>A0AAD7GMN4_MYCRO</name>
<dbReference type="AlphaFoldDB" id="A0AAD7GMN4"/>
<protein>
    <submittedName>
        <fullName evidence="2">Uncharacterized protein</fullName>
    </submittedName>
</protein>
<keyword evidence="1" id="KW-0812">Transmembrane</keyword>
<keyword evidence="1" id="KW-0472">Membrane</keyword>
<proteinExistence type="predicted"/>
<keyword evidence="3" id="KW-1185">Reference proteome</keyword>
<accession>A0AAD7GMN4</accession>
<comment type="caution">
    <text evidence="2">The sequence shown here is derived from an EMBL/GenBank/DDBJ whole genome shotgun (WGS) entry which is preliminary data.</text>
</comment>
<dbReference type="EMBL" id="JARKIE010000016">
    <property type="protein sequence ID" value="KAJ7701850.1"/>
    <property type="molecule type" value="Genomic_DNA"/>
</dbReference>
<keyword evidence="1" id="KW-1133">Transmembrane helix</keyword>
<reference evidence="2" key="1">
    <citation type="submission" date="2023-03" db="EMBL/GenBank/DDBJ databases">
        <title>Massive genome expansion in bonnet fungi (Mycena s.s.) driven by repeated elements and novel gene families across ecological guilds.</title>
        <authorList>
            <consortium name="Lawrence Berkeley National Laboratory"/>
            <person name="Harder C.B."/>
            <person name="Miyauchi S."/>
            <person name="Viragh M."/>
            <person name="Kuo A."/>
            <person name="Thoen E."/>
            <person name="Andreopoulos B."/>
            <person name="Lu D."/>
            <person name="Skrede I."/>
            <person name="Drula E."/>
            <person name="Henrissat B."/>
            <person name="Morin E."/>
            <person name="Kohler A."/>
            <person name="Barry K."/>
            <person name="LaButti K."/>
            <person name="Morin E."/>
            <person name="Salamov A."/>
            <person name="Lipzen A."/>
            <person name="Mereny Z."/>
            <person name="Hegedus B."/>
            <person name="Baldrian P."/>
            <person name="Stursova M."/>
            <person name="Weitz H."/>
            <person name="Taylor A."/>
            <person name="Grigoriev I.V."/>
            <person name="Nagy L.G."/>
            <person name="Martin F."/>
            <person name="Kauserud H."/>
        </authorList>
    </citation>
    <scope>NUCLEOTIDE SEQUENCE</scope>
    <source>
        <strain evidence="2">CBHHK067</strain>
    </source>
</reference>
<organism evidence="2 3">
    <name type="scientific">Mycena rosella</name>
    <name type="common">Pink bonnet</name>
    <name type="synonym">Agaricus rosellus</name>
    <dbReference type="NCBI Taxonomy" id="1033263"/>
    <lineage>
        <taxon>Eukaryota</taxon>
        <taxon>Fungi</taxon>
        <taxon>Dikarya</taxon>
        <taxon>Basidiomycota</taxon>
        <taxon>Agaricomycotina</taxon>
        <taxon>Agaricomycetes</taxon>
        <taxon>Agaricomycetidae</taxon>
        <taxon>Agaricales</taxon>
        <taxon>Marasmiineae</taxon>
        <taxon>Mycenaceae</taxon>
        <taxon>Mycena</taxon>
    </lineage>
</organism>
<evidence type="ECO:0000256" key="1">
    <source>
        <dbReference type="SAM" id="Phobius"/>
    </source>
</evidence>
<evidence type="ECO:0000313" key="2">
    <source>
        <dbReference type="EMBL" id="KAJ7701850.1"/>
    </source>
</evidence>
<feature type="transmembrane region" description="Helical" evidence="1">
    <location>
        <begin position="5"/>
        <end position="22"/>
    </location>
</feature>
<evidence type="ECO:0000313" key="3">
    <source>
        <dbReference type="Proteomes" id="UP001221757"/>
    </source>
</evidence>